<sequence length="468" mass="52458">MFPQMNRTALHFAVGADHLSAVDFLLNRKARVDVADKHGLTVIHLAAWSGGLEIMLMLVRAGADQKATNRDGMNALHFAAQSNNVRILEYLIQDLHLKDLDQPDERGNKIYHFTVSLGYVWTFLSILFIYLFTFTKDPGQQGSLHLASLHKHPTGEMVLEVKVMSDGGKQFENGETPFFPAVAGGHEECSKVLVAAGSAINILNKLNTSALQIATQNGHAASQSILYADFSFLKFELALPKASALHLAVINNHIAVNSLLSAQHDIDVLNQQRQQTPLHVAADLGNVDVVETLLKAGCDLKAVDKQGKTALAVASQSNHSLVVDMLINAERYYAWREKHGESTRDAPTNFPLTFKQDHSQETRHIHSLLWNLAYRQLKANEWQRLARAWNFTDDQIRAIEEQWSGQDSFREHGHRALLIWLHGALMMQAAPVRHLYEELVRAGFQELAEKIRQFKSETNSKPKKCSFI</sequence>
<dbReference type="EMBL" id="AAPE02000709">
    <property type="status" value="NOT_ANNOTATED_CDS"/>
    <property type="molecule type" value="Genomic_DNA"/>
</dbReference>
<feature type="transmembrane region" description="Helical" evidence="2">
    <location>
        <begin position="110"/>
        <end position="132"/>
    </location>
</feature>
<dbReference type="PROSITE" id="PS50088">
    <property type="entry name" value="ANK_REPEAT"/>
    <property type="match status" value="5"/>
</dbReference>
<dbReference type="PANTHER" id="PTHR24125:SF1">
    <property type="entry name" value="ANKYRIN REPEAT AND DEATH DOMAIN-CONTAINING PROTEIN 1B"/>
    <property type="match status" value="1"/>
</dbReference>
<dbReference type="CDD" id="cd01670">
    <property type="entry name" value="Death"/>
    <property type="match status" value="1"/>
</dbReference>
<feature type="repeat" description="ANK" evidence="1">
    <location>
        <begin position="173"/>
        <end position="205"/>
    </location>
</feature>
<dbReference type="InterPro" id="IPR011029">
    <property type="entry name" value="DEATH-like_dom_sf"/>
</dbReference>
<dbReference type="PANTHER" id="PTHR24125">
    <property type="entry name" value="ANKYRIN REPEAT AND DEATH DOMAIN-CONTAINING PROTEIN"/>
    <property type="match status" value="1"/>
</dbReference>
<evidence type="ECO:0000256" key="2">
    <source>
        <dbReference type="SAM" id="Phobius"/>
    </source>
</evidence>
<dbReference type="PROSITE" id="PS50017">
    <property type="entry name" value="DEATH_DOMAIN"/>
    <property type="match status" value="1"/>
</dbReference>
<protein>
    <submittedName>
        <fullName evidence="4">Ankyrin repeat and death domain containing 1B</fullName>
    </submittedName>
</protein>
<dbReference type="PROSITE" id="PS50297">
    <property type="entry name" value="ANK_REP_REGION"/>
    <property type="match status" value="5"/>
</dbReference>
<dbReference type="Pfam" id="PF00023">
    <property type="entry name" value="Ank"/>
    <property type="match status" value="1"/>
</dbReference>
<dbReference type="Gene3D" id="1.25.40.20">
    <property type="entry name" value="Ankyrin repeat-containing domain"/>
    <property type="match status" value="3"/>
</dbReference>
<evidence type="ECO:0000313" key="4">
    <source>
        <dbReference type="Ensembl" id="ENSMLUP00000014297.2"/>
    </source>
</evidence>
<keyword evidence="1" id="KW-0040">ANK repeat</keyword>
<organism evidence="4 5">
    <name type="scientific">Myotis lucifugus</name>
    <name type="common">Little brown bat</name>
    <dbReference type="NCBI Taxonomy" id="59463"/>
    <lineage>
        <taxon>Eukaryota</taxon>
        <taxon>Metazoa</taxon>
        <taxon>Chordata</taxon>
        <taxon>Craniata</taxon>
        <taxon>Vertebrata</taxon>
        <taxon>Euteleostomi</taxon>
        <taxon>Mammalia</taxon>
        <taxon>Eutheria</taxon>
        <taxon>Laurasiatheria</taxon>
        <taxon>Chiroptera</taxon>
        <taxon>Yangochiroptera</taxon>
        <taxon>Vespertilionidae</taxon>
        <taxon>Myotis</taxon>
    </lineage>
</organism>
<name>G1PSX8_MYOLU</name>
<accession>G1PSX8</accession>
<dbReference type="GO" id="GO:0007165">
    <property type="term" value="P:signal transduction"/>
    <property type="evidence" value="ECO:0007669"/>
    <property type="project" value="InterPro"/>
</dbReference>
<dbReference type="Pfam" id="PF00531">
    <property type="entry name" value="Death"/>
    <property type="match status" value="1"/>
</dbReference>
<keyword evidence="2" id="KW-0472">Membrane</keyword>
<keyword evidence="2" id="KW-0812">Transmembrane</keyword>
<feature type="repeat" description="ANK" evidence="1">
    <location>
        <begin position="71"/>
        <end position="93"/>
    </location>
</feature>
<feature type="domain" description="Death" evidence="3">
    <location>
        <begin position="381"/>
        <end position="455"/>
    </location>
</feature>
<evidence type="ECO:0000313" key="5">
    <source>
        <dbReference type="Proteomes" id="UP000001074"/>
    </source>
</evidence>
<dbReference type="Gene3D" id="1.10.533.10">
    <property type="entry name" value="Death Domain, Fas"/>
    <property type="match status" value="1"/>
</dbReference>
<reference evidence="4 5" key="1">
    <citation type="journal article" date="2011" name="Nature">
        <title>A high-resolution map of human evolutionary constraint using 29 mammals.</title>
        <authorList>
            <person name="Lindblad-Toh K."/>
            <person name="Garber M."/>
            <person name="Zuk O."/>
            <person name="Lin M.F."/>
            <person name="Parker B.J."/>
            <person name="Washietl S."/>
            <person name="Kheradpour P."/>
            <person name="Ernst J."/>
            <person name="Jordan G."/>
            <person name="Mauceli E."/>
            <person name="Ward L.D."/>
            <person name="Lowe C.B."/>
            <person name="Holloway A.K."/>
            <person name="Clamp M."/>
            <person name="Gnerre S."/>
            <person name="Alfoldi J."/>
            <person name="Beal K."/>
            <person name="Chang J."/>
            <person name="Clawson H."/>
            <person name="Cuff J."/>
            <person name="Di Palma F."/>
            <person name="Fitzgerald S."/>
            <person name="Flicek P."/>
            <person name="Guttman M."/>
            <person name="Hubisz M.J."/>
            <person name="Jaffe D.B."/>
            <person name="Jungreis I."/>
            <person name="Kent W.J."/>
            <person name="Kostka D."/>
            <person name="Lara M."/>
            <person name="Martins A.L."/>
            <person name="Massingham T."/>
            <person name="Moltke I."/>
            <person name="Raney B.J."/>
            <person name="Rasmussen M.D."/>
            <person name="Robinson J."/>
            <person name="Stark A."/>
            <person name="Vilella A.J."/>
            <person name="Wen J."/>
            <person name="Xie X."/>
            <person name="Zody M.C."/>
            <person name="Baldwin J."/>
            <person name="Bloom T."/>
            <person name="Chin C.W."/>
            <person name="Heiman D."/>
            <person name="Nicol R."/>
            <person name="Nusbaum C."/>
            <person name="Young S."/>
            <person name="Wilkinson J."/>
            <person name="Worley K.C."/>
            <person name="Kovar C.L."/>
            <person name="Muzny D.M."/>
            <person name="Gibbs R.A."/>
            <person name="Cree A."/>
            <person name="Dihn H.H."/>
            <person name="Fowler G."/>
            <person name="Jhangiani S."/>
            <person name="Joshi V."/>
            <person name="Lee S."/>
            <person name="Lewis L.R."/>
            <person name="Nazareth L.V."/>
            <person name="Okwuonu G."/>
            <person name="Santibanez J."/>
            <person name="Warren W.C."/>
            <person name="Mardis E.R."/>
            <person name="Weinstock G.M."/>
            <person name="Wilson R.K."/>
            <person name="Delehaunty K."/>
            <person name="Dooling D."/>
            <person name="Fronik C."/>
            <person name="Fulton L."/>
            <person name="Fulton B."/>
            <person name="Graves T."/>
            <person name="Minx P."/>
            <person name="Sodergren E."/>
            <person name="Birney E."/>
            <person name="Margulies E.H."/>
            <person name="Herrero J."/>
            <person name="Green E.D."/>
            <person name="Haussler D."/>
            <person name="Siepel A."/>
            <person name="Goldman N."/>
            <person name="Pollard K.S."/>
            <person name="Pedersen J.S."/>
            <person name="Lander E.S."/>
            <person name="Kellis M."/>
        </authorList>
    </citation>
    <scope>NUCLEOTIDE SEQUENCE [LARGE SCALE GENOMIC DNA]</scope>
</reference>
<dbReference type="Proteomes" id="UP000001074">
    <property type="component" value="Unassembled WGS sequence"/>
</dbReference>
<evidence type="ECO:0000259" key="3">
    <source>
        <dbReference type="PROSITE" id="PS50017"/>
    </source>
</evidence>
<dbReference type="SMART" id="SM00248">
    <property type="entry name" value="ANK"/>
    <property type="match status" value="7"/>
</dbReference>
<feature type="repeat" description="ANK" evidence="1">
    <location>
        <begin position="38"/>
        <end position="70"/>
    </location>
</feature>
<evidence type="ECO:0000256" key="1">
    <source>
        <dbReference type="PROSITE-ProRule" id="PRU00023"/>
    </source>
</evidence>
<dbReference type="GeneTree" id="ENSGT00940000154170"/>
<dbReference type="SUPFAM" id="SSF47986">
    <property type="entry name" value="DEATH domain"/>
    <property type="match status" value="1"/>
</dbReference>
<dbReference type="InterPro" id="IPR002110">
    <property type="entry name" value="Ankyrin_rpt"/>
</dbReference>
<dbReference type="SUPFAM" id="SSF48403">
    <property type="entry name" value="Ankyrin repeat"/>
    <property type="match status" value="1"/>
</dbReference>
<reference evidence="4" key="2">
    <citation type="submission" date="2025-08" db="UniProtKB">
        <authorList>
            <consortium name="Ensembl"/>
        </authorList>
    </citation>
    <scope>IDENTIFICATION</scope>
</reference>
<dbReference type="InterPro" id="IPR052457">
    <property type="entry name" value="Ankyrin-DD_containing_protein"/>
</dbReference>
<dbReference type="Pfam" id="PF12796">
    <property type="entry name" value="Ank_2"/>
    <property type="match status" value="2"/>
</dbReference>
<keyword evidence="5" id="KW-1185">Reference proteome</keyword>
<feature type="repeat" description="ANK" evidence="1">
    <location>
        <begin position="5"/>
        <end position="37"/>
    </location>
</feature>
<keyword evidence="2" id="KW-1133">Transmembrane helix</keyword>
<dbReference type="InterPro" id="IPR036770">
    <property type="entry name" value="Ankyrin_rpt-contain_sf"/>
</dbReference>
<reference evidence="4" key="3">
    <citation type="submission" date="2025-09" db="UniProtKB">
        <authorList>
            <consortium name="Ensembl"/>
        </authorList>
    </citation>
    <scope>IDENTIFICATION</scope>
</reference>
<dbReference type="InterPro" id="IPR000488">
    <property type="entry name" value="Death_dom"/>
</dbReference>
<dbReference type="AlphaFoldDB" id="G1PSX8"/>
<proteinExistence type="predicted"/>
<gene>
    <name evidence="4" type="primary">ANKDD1B</name>
</gene>
<feature type="repeat" description="ANK" evidence="1">
    <location>
        <begin position="273"/>
        <end position="305"/>
    </location>
</feature>
<dbReference type="Ensembl" id="ENSMLUT00000015696.2">
    <property type="protein sequence ID" value="ENSMLUP00000014297.2"/>
    <property type="gene ID" value="ENSMLUG00000015695.2"/>
</dbReference>